<sequence length="34" mass="3961">MFDQINELFCQETQRAVITTRTSWSESIAGRTKI</sequence>
<reference evidence="1" key="1">
    <citation type="submission" date="2018-02" db="EMBL/GenBank/DDBJ databases">
        <title>Rhizophora mucronata_Transcriptome.</title>
        <authorList>
            <person name="Meera S.P."/>
            <person name="Sreeshan A."/>
            <person name="Augustine A."/>
        </authorList>
    </citation>
    <scope>NUCLEOTIDE SEQUENCE</scope>
    <source>
        <tissue evidence="1">Leaf</tissue>
    </source>
</reference>
<evidence type="ECO:0000313" key="1">
    <source>
        <dbReference type="EMBL" id="MBW89625.1"/>
    </source>
</evidence>
<organism evidence="1">
    <name type="scientific">Rhizophora mucronata</name>
    <name type="common">Asiatic mangrove</name>
    <dbReference type="NCBI Taxonomy" id="61149"/>
    <lineage>
        <taxon>Eukaryota</taxon>
        <taxon>Viridiplantae</taxon>
        <taxon>Streptophyta</taxon>
        <taxon>Embryophyta</taxon>
        <taxon>Tracheophyta</taxon>
        <taxon>Spermatophyta</taxon>
        <taxon>Magnoliopsida</taxon>
        <taxon>eudicotyledons</taxon>
        <taxon>Gunneridae</taxon>
        <taxon>Pentapetalae</taxon>
        <taxon>rosids</taxon>
        <taxon>fabids</taxon>
        <taxon>Malpighiales</taxon>
        <taxon>Rhizophoraceae</taxon>
        <taxon>Rhizophora</taxon>
    </lineage>
</organism>
<accession>A0A2P2J807</accession>
<proteinExistence type="predicted"/>
<name>A0A2P2J807_RHIMU</name>
<dbReference type="EMBL" id="GGEC01009142">
    <property type="protein sequence ID" value="MBW89625.1"/>
    <property type="molecule type" value="Transcribed_RNA"/>
</dbReference>
<dbReference type="AlphaFoldDB" id="A0A2P2J807"/>
<protein>
    <submittedName>
        <fullName evidence="1">Uncharacterized protein</fullName>
    </submittedName>
</protein>